<dbReference type="Gene3D" id="3.40.390.10">
    <property type="entry name" value="Collagenase (Catalytic Domain)"/>
    <property type="match status" value="1"/>
</dbReference>
<dbReference type="STRING" id="327939.BIW53_09175"/>
<dbReference type="RefSeq" id="WP_070991533.1">
    <property type="nucleotide sequence ID" value="NZ_CBCSHD010000001.1"/>
</dbReference>
<accession>A0A1S1N9C1</accession>
<dbReference type="InterPro" id="IPR011460">
    <property type="entry name" value="Lcl_C"/>
</dbReference>
<dbReference type="InterPro" id="IPR024079">
    <property type="entry name" value="MetalloPept_cat_dom_sf"/>
</dbReference>
<dbReference type="EMBL" id="MNAN01000028">
    <property type="protein sequence ID" value="OHU95964.1"/>
    <property type="molecule type" value="Genomic_DNA"/>
</dbReference>
<proteinExistence type="predicted"/>
<feature type="signal peptide" evidence="1">
    <location>
        <begin position="1"/>
        <end position="27"/>
    </location>
</feature>
<organism evidence="3 4">
    <name type="scientific">Pseudoalteromonas byunsanensis</name>
    <dbReference type="NCBI Taxonomy" id="327939"/>
    <lineage>
        <taxon>Bacteria</taxon>
        <taxon>Pseudomonadati</taxon>
        <taxon>Pseudomonadota</taxon>
        <taxon>Gammaproteobacteria</taxon>
        <taxon>Alteromonadales</taxon>
        <taxon>Pseudoalteromonadaceae</taxon>
        <taxon>Pseudoalteromonas</taxon>
    </lineage>
</organism>
<feature type="domain" description="Lcl C-terminal" evidence="2">
    <location>
        <begin position="640"/>
        <end position="750"/>
    </location>
</feature>
<dbReference type="PANTHER" id="PTHR41775">
    <property type="entry name" value="SECRETED PROTEIN-RELATED"/>
    <property type="match status" value="1"/>
</dbReference>
<feature type="chain" id="PRO_5010222132" description="Lcl C-terminal domain-containing protein" evidence="1">
    <location>
        <begin position="28"/>
        <end position="753"/>
    </location>
</feature>
<dbReference type="InterPro" id="IPR013783">
    <property type="entry name" value="Ig-like_fold"/>
</dbReference>
<sequence length="753" mass="83496">MVKLSKNSCAHFTIPLIVMLLSFNNNASEQPNTDNANLSRYHLSSSALGAGGVTPTVPTNPVQQEDVIDKVTNCNGALDTNIDSTINSLPNCRGTNRFKSKKVTVSSSTTENGQVTPHTLTFLTGQQASFTITANAGYEIASIKGCKGKLLGNTFRTSPKLKRNCDLKVSFSQRNTVATSDSVGSQRTLVALVNFPDNNEKTITLDHLKRLIRDNPNSLNHFLIDNSNGKSWIDAEFLDWTTLEKQSNYYFGPNSTYTRAYTEFQNDVVSSLAAKRDLTNIDRLIIVAKDSYKGSPGCYAYQSKMSRGNHYEYSGYLMVLSGYDMGCNKPGRIAHEYGHTLGFAHSLSYRCTSQPSSLIDKNNSQYCEGNGGAYSHYHDTMGSDYQYPLYSSVWRAMAGWFDEEQVKTVTQDGTYTLRQSSMPSEGVKLLQIPIGFDGRGKPLHYFIELRSAAGNYDKVQFQARRIDYDVIVRNNDISTQNKVTNDLVDYYWFSSVINQHKPFVDKYRGVSFSVLSVTGEGENLSADIKISVPKLALAPSRVTEFKGSSELRKSIAVRNISNENVAISDVEVSGRNATAFSVELNGCGSSVLSPNEACDIVVKRDKNEASYGSLIINASEDEAQAVELFAANIQQSDPYDPNAVLEWQAISKEQAPKLNWSDAKAHCNSIQDYGHTDWRLPHIEELRDAIQRTQPPLFVLELSSGSIQFLFWALTGPAHNPLNAYVVYGNGTSHWMNSSKDDKYHVVCARTVD</sequence>
<dbReference type="Gene3D" id="2.60.40.10">
    <property type="entry name" value="Immunoglobulins"/>
    <property type="match status" value="1"/>
</dbReference>
<dbReference type="GO" id="GO:0008237">
    <property type="term" value="F:metallopeptidase activity"/>
    <property type="evidence" value="ECO:0007669"/>
    <property type="project" value="InterPro"/>
</dbReference>
<evidence type="ECO:0000313" key="3">
    <source>
        <dbReference type="EMBL" id="OHU95964.1"/>
    </source>
</evidence>
<evidence type="ECO:0000313" key="4">
    <source>
        <dbReference type="Proteomes" id="UP000180253"/>
    </source>
</evidence>
<keyword evidence="4" id="KW-1185">Reference proteome</keyword>
<reference evidence="3 4" key="1">
    <citation type="submission" date="2016-10" db="EMBL/GenBank/DDBJ databases">
        <title>Pseudoalteromonas amylolytica sp. nov., isolated from the surface seawater.</title>
        <authorList>
            <person name="Wu Y.-H."/>
            <person name="Cheng H."/>
            <person name="Jin X.-B."/>
            <person name="Wang C.-S."/>
            <person name="Xu X.-W."/>
        </authorList>
    </citation>
    <scope>NUCLEOTIDE SEQUENCE [LARGE SCALE GENOMIC DNA]</scope>
    <source>
        <strain evidence="3 4">JCM 12483</strain>
    </source>
</reference>
<dbReference type="PANTHER" id="PTHR41775:SF1">
    <property type="entry name" value="PEPTIDASE M6-LIKE DOMAIN-CONTAINING PROTEIN"/>
    <property type="match status" value="1"/>
</dbReference>
<keyword evidence="1" id="KW-0732">Signal</keyword>
<evidence type="ECO:0000256" key="1">
    <source>
        <dbReference type="SAM" id="SignalP"/>
    </source>
</evidence>
<dbReference type="AlphaFoldDB" id="A0A1S1N9C1"/>
<dbReference type="SUPFAM" id="SSF55486">
    <property type="entry name" value="Metalloproteases ('zincins'), catalytic domain"/>
    <property type="match status" value="1"/>
</dbReference>
<comment type="caution">
    <text evidence="3">The sequence shown here is derived from an EMBL/GenBank/DDBJ whole genome shotgun (WGS) entry which is preliminary data.</text>
</comment>
<dbReference type="Pfam" id="PF07603">
    <property type="entry name" value="Lcl_C"/>
    <property type="match status" value="1"/>
</dbReference>
<dbReference type="OrthoDB" id="5904383at2"/>
<name>A0A1S1N9C1_9GAMM</name>
<dbReference type="Proteomes" id="UP000180253">
    <property type="component" value="Unassembled WGS sequence"/>
</dbReference>
<evidence type="ECO:0000259" key="2">
    <source>
        <dbReference type="Pfam" id="PF07603"/>
    </source>
</evidence>
<protein>
    <recommendedName>
        <fullName evidence="2">Lcl C-terminal domain-containing protein</fullName>
    </recommendedName>
</protein>
<gene>
    <name evidence="3" type="ORF">BIW53_09175</name>
</gene>